<dbReference type="InterPro" id="IPR013083">
    <property type="entry name" value="Znf_RING/FYVE/PHD"/>
</dbReference>
<keyword evidence="19" id="KW-0436">Ligase</keyword>
<keyword evidence="13 17" id="KW-0472">Membrane</keyword>
<dbReference type="Gene3D" id="3.30.40.10">
    <property type="entry name" value="Zinc/RING finger domain, C3HC4 (zinc finger)"/>
    <property type="match status" value="1"/>
</dbReference>
<dbReference type="SMART" id="SM00184">
    <property type="entry name" value="RING"/>
    <property type="match status" value="1"/>
</dbReference>
<evidence type="ECO:0000256" key="2">
    <source>
        <dbReference type="ARBA" id="ARBA00004167"/>
    </source>
</evidence>
<evidence type="ECO:0000256" key="16">
    <source>
        <dbReference type="SAM" id="MobiDB-lite"/>
    </source>
</evidence>
<protein>
    <recommendedName>
        <fullName evidence="4">RING-type E3 ubiquitin transferase</fullName>
        <ecNumber evidence="4">2.3.2.27</ecNumber>
    </recommendedName>
</protein>
<comment type="pathway">
    <text evidence="3">Protein modification; protein ubiquitination.</text>
</comment>
<gene>
    <name evidence="19" type="ORF">LIER_16623</name>
</gene>
<feature type="transmembrane region" description="Helical" evidence="17">
    <location>
        <begin position="21"/>
        <end position="44"/>
    </location>
</feature>
<evidence type="ECO:0000256" key="13">
    <source>
        <dbReference type="ARBA" id="ARBA00023136"/>
    </source>
</evidence>
<proteinExistence type="inferred from homology"/>
<dbReference type="CDD" id="cd16461">
    <property type="entry name" value="RING-H2_EL5-like"/>
    <property type="match status" value="1"/>
</dbReference>
<dbReference type="SUPFAM" id="SSF57850">
    <property type="entry name" value="RING/U-box"/>
    <property type="match status" value="1"/>
</dbReference>
<comment type="catalytic activity">
    <reaction evidence="1">
        <text>S-ubiquitinyl-[E2 ubiquitin-conjugating enzyme]-L-cysteine + [acceptor protein]-L-lysine = [E2 ubiquitin-conjugating enzyme]-L-cysteine + N(6)-ubiquitinyl-[acceptor protein]-L-lysine.</text>
        <dbReference type="EC" id="2.3.2.27"/>
    </reaction>
</comment>
<dbReference type="GO" id="GO:0061630">
    <property type="term" value="F:ubiquitin protein ligase activity"/>
    <property type="evidence" value="ECO:0007669"/>
    <property type="project" value="UniProtKB-EC"/>
</dbReference>
<dbReference type="EMBL" id="BAABME010003735">
    <property type="protein sequence ID" value="GAA0159961.1"/>
    <property type="molecule type" value="Genomic_DNA"/>
</dbReference>
<feature type="compositionally biased region" description="Low complexity" evidence="16">
    <location>
        <begin position="367"/>
        <end position="384"/>
    </location>
</feature>
<evidence type="ECO:0000256" key="6">
    <source>
        <dbReference type="ARBA" id="ARBA00022692"/>
    </source>
</evidence>
<name>A0AAV3Q9V7_LITER</name>
<dbReference type="PANTHER" id="PTHR46539:SF1">
    <property type="entry name" value="E3 UBIQUITIN-PROTEIN LIGASE ATL42"/>
    <property type="match status" value="1"/>
</dbReference>
<feature type="transmembrane region" description="Helical" evidence="17">
    <location>
        <begin position="64"/>
        <end position="86"/>
    </location>
</feature>
<evidence type="ECO:0000256" key="4">
    <source>
        <dbReference type="ARBA" id="ARBA00012483"/>
    </source>
</evidence>
<keyword evidence="7" id="KW-0479">Metal-binding</keyword>
<evidence type="ECO:0000313" key="20">
    <source>
        <dbReference type="Proteomes" id="UP001454036"/>
    </source>
</evidence>
<dbReference type="AlphaFoldDB" id="A0AAV3Q9V7"/>
<feature type="region of interest" description="Disordered" evidence="16">
    <location>
        <begin position="362"/>
        <end position="390"/>
    </location>
</feature>
<evidence type="ECO:0000256" key="15">
    <source>
        <dbReference type="PROSITE-ProRule" id="PRU00175"/>
    </source>
</evidence>
<sequence>MVIKFCPFILKKVTMLKNTCVNLQLYMLMISLLLFQFLFLNVKAQSPPSDYVPQEDVVSHFRPSLAVVIGILSIMFSLTFLLLLYAKFCHRNSSSINIGGMIIQDGLLRSSSRFSGIDKTVVESLPFFRFSALKGSKQGLECAVCLSKFEHIEILRLLPKCKHAFHIDCIDQWLEKHSSCPLCRQKVSIEDVSILKDSVSMRFLWNGQSDIMRDESNLELYVEREESHSHGSSRFSIIGGSFRKSRKAKPEEELPIQESIDDGYESNNVLHKLNHKIVISDVVLKHRWSNVSASDLLFLNSEMLSDISSNRFSALDMNNNEDMERSRVNKEGEVMDIKEEMEIKRLFESKFSQTKKNEAFPFSILPSSSKGNQGESSSSKISNSSEKRSMSEIIVQPRFTEFNIIRNNGSNKEDSTFITENFDNVREAKMRRLWLPIAKRTIQWFANRERRSSQIPYTRQSSNV</sequence>
<evidence type="ECO:0000256" key="14">
    <source>
        <dbReference type="ARBA" id="ARBA00024209"/>
    </source>
</evidence>
<dbReference type="InterPro" id="IPR001841">
    <property type="entry name" value="Znf_RING"/>
</dbReference>
<dbReference type="Pfam" id="PF13639">
    <property type="entry name" value="zf-RING_2"/>
    <property type="match status" value="1"/>
</dbReference>
<dbReference type="PROSITE" id="PS50089">
    <property type="entry name" value="ZF_RING_2"/>
    <property type="match status" value="1"/>
</dbReference>
<keyword evidence="9 15" id="KW-0863">Zinc-finger</keyword>
<dbReference type="FunFam" id="3.30.40.10:FF:000285">
    <property type="entry name" value="RING-H2 finger protein ATL43"/>
    <property type="match status" value="1"/>
</dbReference>
<keyword evidence="11" id="KW-0862">Zinc</keyword>
<keyword evidence="20" id="KW-1185">Reference proteome</keyword>
<keyword evidence="6 17" id="KW-0812">Transmembrane</keyword>
<dbReference type="EC" id="2.3.2.27" evidence="4"/>
<evidence type="ECO:0000256" key="9">
    <source>
        <dbReference type="ARBA" id="ARBA00022771"/>
    </source>
</evidence>
<dbReference type="PANTHER" id="PTHR46539">
    <property type="entry name" value="E3 UBIQUITIN-PROTEIN LIGASE ATL42"/>
    <property type="match status" value="1"/>
</dbReference>
<comment type="caution">
    <text evidence="19">The sequence shown here is derived from an EMBL/GenBank/DDBJ whole genome shotgun (WGS) entry which is preliminary data.</text>
</comment>
<organism evidence="19 20">
    <name type="scientific">Lithospermum erythrorhizon</name>
    <name type="common">Purple gromwell</name>
    <name type="synonym">Lithospermum officinale var. erythrorhizon</name>
    <dbReference type="NCBI Taxonomy" id="34254"/>
    <lineage>
        <taxon>Eukaryota</taxon>
        <taxon>Viridiplantae</taxon>
        <taxon>Streptophyta</taxon>
        <taxon>Embryophyta</taxon>
        <taxon>Tracheophyta</taxon>
        <taxon>Spermatophyta</taxon>
        <taxon>Magnoliopsida</taxon>
        <taxon>eudicotyledons</taxon>
        <taxon>Gunneridae</taxon>
        <taxon>Pentapetalae</taxon>
        <taxon>asterids</taxon>
        <taxon>lamiids</taxon>
        <taxon>Boraginales</taxon>
        <taxon>Boraginaceae</taxon>
        <taxon>Boraginoideae</taxon>
        <taxon>Lithospermeae</taxon>
        <taxon>Lithospermum</taxon>
    </lineage>
</organism>
<evidence type="ECO:0000256" key="12">
    <source>
        <dbReference type="ARBA" id="ARBA00022989"/>
    </source>
</evidence>
<feature type="domain" description="RING-type" evidence="18">
    <location>
        <begin position="142"/>
        <end position="184"/>
    </location>
</feature>
<keyword evidence="12 17" id="KW-1133">Transmembrane helix</keyword>
<dbReference type="GO" id="GO:0016874">
    <property type="term" value="F:ligase activity"/>
    <property type="evidence" value="ECO:0007669"/>
    <property type="project" value="UniProtKB-KW"/>
</dbReference>
<evidence type="ECO:0000256" key="11">
    <source>
        <dbReference type="ARBA" id="ARBA00022833"/>
    </source>
</evidence>
<keyword evidence="5" id="KW-0808">Transferase</keyword>
<evidence type="ECO:0000256" key="10">
    <source>
        <dbReference type="ARBA" id="ARBA00022786"/>
    </source>
</evidence>
<evidence type="ECO:0000256" key="7">
    <source>
        <dbReference type="ARBA" id="ARBA00022723"/>
    </source>
</evidence>
<dbReference type="Proteomes" id="UP001454036">
    <property type="component" value="Unassembled WGS sequence"/>
</dbReference>
<evidence type="ECO:0000256" key="5">
    <source>
        <dbReference type="ARBA" id="ARBA00022679"/>
    </source>
</evidence>
<comment type="subcellular location">
    <subcellularLocation>
        <location evidence="2">Membrane</location>
        <topology evidence="2">Single-pass membrane protein</topology>
    </subcellularLocation>
</comment>
<evidence type="ECO:0000313" key="19">
    <source>
        <dbReference type="EMBL" id="GAA0159961.1"/>
    </source>
</evidence>
<evidence type="ECO:0000256" key="3">
    <source>
        <dbReference type="ARBA" id="ARBA00004906"/>
    </source>
</evidence>
<accession>A0AAV3Q9V7</accession>
<keyword evidence="10" id="KW-0833">Ubl conjugation pathway</keyword>
<dbReference type="GO" id="GO:0016020">
    <property type="term" value="C:membrane"/>
    <property type="evidence" value="ECO:0007669"/>
    <property type="project" value="UniProtKB-SubCell"/>
</dbReference>
<keyword evidence="8" id="KW-0732">Signal</keyword>
<evidence type="ECO:0000259" key="18">
    <source>
        <dbReference type="PROSITE" id="PS50089"/>
    </source>
</evidence>
<evidence type="ECO:0000256" key="1">
    <source>
        <dbReference type="ARBA" id="ARBA00000900"/>
    </source>
</evidence>
<reference evidence="19 20" key="1">
    <citation type="submission" date="2024-01" db="EMBL/GenBank/DDBJ databases">
        <title>The complete chloroplast genome sequence of Lithospermum erythrorhizon: insights into the phylogenetic relationship among Boraginaceae species and the maternal lineages of purple gromwells.</title>
        <authorList>
            <person name="Okada T."/>
            <person name="Watanabe K."/>
        </authorList>
    </citation>
    <scope>NUCLEOTIDE SEQUENCE [LARGE SCALE GENOMIC DNA]</scope>
</reference>
<evidence type="ECO:0000256" key="17">
    <source>
        <dbReference type="SAM" id="Phobius"/>
    </source>
</evidence>
<evidence type="ECO:0000256" key="8">
    <source>
        <dbReference type="ARBA" id="ARBA00022729"/>
    </source>
</evidence>
<comment type="similarity">
    <text evidence="14">Belongs to the RING-type zinc finger family. ATL subfamily.</text>
</comment>
<dbReference type="GO" id="GO:0008270">
    <property type="term" value="F:zinc ion binding"/>
    <property type="evidence" value="ECO:0007669"/>
    <property type="project" value="UniProtKB-KW"/>
</dbReference>